<dbReference type="GO" id="GO:0006865">
    <property type="term" value="P:amino acid transport"/>
    <property type="evidence" value="ECO:0007669"/>
    <property type="project" value="UniProtKB-KW"/>
</dbReference>
<sequence length="225" mass="24571">MMAFLDMGGKAHEFIPALGITLFLSLAGAMLGLVLGFALNALRLFGPQWVQHAIRTYVWLIRGTPFLVQVFVLYFGFPSLGIAFSAMQAGVIGLSLYAAAYFSEIFRGAWNAIPRGQFEAAGSLGIGRRQVFWRIQLPQAATFALPMLVNQFILTLKESSIVSIITVPELTMTAGKIVAETFNYLGPYLTIALCYWVLATTMGFLGKAMENFLAHRLYGVGGAAR</sequence>
<dbReference type="CDD" id="cd06261">
    <property type="entry name" value="TM_PBP2"/>
    <property type="match status" value="1"/>
</dbReference>
<keyword evidence="5" id="KW-0029">Amino-acid transport</keyword>
<dbReference type="EMBL" id="MLJW01000160">
    <property type="protein sequence ID" value="OIQ95792.1"/>
    <property type="molecule type" value="Genomic_DNA"/>
</dbReference>
<feature type="transmembrane region" description="Helical" evidence="8">
    <location>
        <begin position="57"/>
        <end position="76"/>
    </location>
</feature>
<dbReference type="InterPro" id="IPR035906">
    <property type="entry name" value="MetI-like_sf"/>
</dbReference>
<evidence type="ECO:0000313" key="10">
    <source>
        <dbReference type="EMBL" id="OIQ95792.1"/>
    </source>
</evidence>
<dbReference type="GO" id="GO:0043190">
    <property type="term" value="C:ATP-binding cassette (ABC) transporter complex"/>
    <property type="evidence" value="ECO:0007669"/>
    <property type="project" value="InterPro"/>
</dbReference>
<protein>
    <submittedName>
        <fullName evidence="10">Inner membrane amino-acid ABC transporter permease protein YecS</fullName>
    </submittedName>
</protein>
<feature type="transmembrane region" description="Helical" evidence="8">
    <location>
        <begin position="20"/>
        <end position="45"/>
    </location>
</feature>
<keyword evidence="6 8" id="KW-1133">Transmembrane helix</keyword>
<dbReference type="InterPro" id="IPR000515">
    <property type="entry name" value="MetI-like"/>
</dbReference>
<evidence type="ECO:0000259" key="9">
    <source>
        <dbReference type="PROSITE" id="PS50928"/>
    </source>
</evidence>
<dbReference type="PANTHER" id="PTHR30614:SF0">
    <property type="entry name" value="L-CYSTINE TRANSPORT SYSTEM PERMEASE PROTEIN TCYL"/>
    <property type="match status" value="1"/>
</dbReference>
<dbReference type="InterPro" id="IPR043429">
    <property type="entry name" value="ArtM/GltK/GlnP/TcyL/YhdX-like"/>
</dbReference>
<dbReference type="PANTHER" id="PTHR30614">
    <property type="entry name" value="MEMBRANE COMPONENT OF AMINO ACID ABC TRANSPORTER"/>
    <property type="match status" value="1"/>
</dbReference>
<evidence type="ECO:0000256" key="5">
    <source>
        <dbReference type="ARBA" id="ARBA00022970"/>
    </source>
</evidence>
<proteinExistence type="predicted"/>
<dbReference type="NCBIfam" id="TIGR01726">
    <property type="entry name" value="HEQRo_perm_3TM"/>
    <property type="match status" value="1"/>
</dbReference>
<evidence type="ECO:0000256" key="1">
    <source>
        <dbReference type="ARBA" id="ARBA00004651"/>
    </source>
</evidence>
<comment type="caution">
    <text evidence="10">The sequence shown here is derived from an EMBL/GenBank/DDBJ whole genome shotgun (WGS) entry which is preliminary data.</text>
</comment>
<keyword evidence="7 8" id="KW-0472">Membrane</keyword>
<keyword evidence="2" id="KW-0813">Transport</keyword>
<evidence type="ECO:0000256" key="3">
    <source>
        <dbReference type="ARBA" id="ARBA00022475"/>
    </source>
</evidence>
<organism evidence="10">
    <name type="scientific">mine drainage metagenome</name>
    <dbReference type="NCBI Taxonomy" id="410659"/>
    <lineage>
        <taxon>unclassified sequences</taxon>
        <taxon>metagenomes</taxon>
        <taxon>ecological metagenomes</taxon>
    </lineage>
</organism>
<feature type="domain" description="ABC transmembrane type-1" evidence="9">
    <location>
        <begin position="18"/>
        <end position="206"/>
    </location>
</feature>
<keyword evidence="4 8" id="KW-0812">Transmembrane</keyword>
<feature type="transmembrane region" description="Helical" evidence="8">
    <location>
        <begin position="185"/>
        <end position="206"/>
    </location>
</feature>
<evidence type="ECO:0000256" key="6">
    <source>
        <dbReference type="ARBA" id="ARBA00022989"/>
    </source>
</evidence>
<dbReference type="AlphaFoldDB" id="A0A1J5RI65"/>
<dbReference type="InterPro" id="IPR010065">
    <property type="entry name" value="AA_ABC_transptr_permease_3TM"/>
</dbReference>
<evidence type="ECO:0000256" key="7">
    <source>
        <dbReference type="ARBA" id="ARBA00023136"/>
    </source>
</evidence>
<dbReference type="Gene3D" id="1.10.3720.10">
    <property type="entry name" value="MetI-like"/>
    <property type="match status" value="1"/>
</dbReference>
<reference evidence="10" key="1">
    <citation type="submission" date="2016-10" db="EMBL/GenBank/DDBJ databases">
        <title>Sequence of Gallionella enrichment culture.</title>
        <authorList>
            <person name="Poehlein A."/>
            <person name="Muehling M."/>
            <person name="Daniel R."/>
        </authorList>
    </citation>
    <scope>NUCLEOTIDE SEQUENCE</scope>
</reference>
<evidence type="ECO:0000256" key="8">
    <source>
        <dbReference type="SAM" id="Phobius"/>
    </source>
</evidence>
<dbReference type="Pfam" id="PF00528">
    <property type="entry name" value="BPD_transp_1"/>
    <property type="match status" value="1"/>
</dbReference>
<accession>A0A1J5RI65</accession>
<evidence type="ECO:0000256" key="2">
    <source>
        <dbReference type="ARBA" id="ARBA00022448"/>
    </source>
</evidence>
<name>A0A1J5RI65_9ZZZZ</name>
<keyword evidence="3" id="KW-1003">Cell membrane</keyword>
<comment type="subcellular location">
    <subcellularLocation>
        <location evidence="1">Cell membrane</location>
        <topology evidence="1">Multi-pass membrane protein</topology>
    </subcellularLocation>
</comment>
<evidence type="ECO:0000256" key="4">
    <source>
        <dbReference type="ARBA" id="ARBA00022692"/>
    </source>
</evidence>
<gene>
    <name evidence="10" type="primary">yecS_1</name>
    <name evidence="10" type="ORF">GALL_222510</name>
</gene>
<feature type="transmembrane region" description="Helical" evidence="8">
    <location>
        <begin position="82"/>
        <end position="102"/>
    </location>
</feature>
<dbReference type="SUPFAM" id="SSF161098">
    <property type="entry name" value="MetI-like"/>
    <property type="match status" value="1"/>
</dbReference>
<dbReference type="PROSITE" id="PS50928">
    <property type="entry name" value="ABC_TM1"/>
    <property type="match status" value="1"/>
</dbReference>
<dbReference type="GO" id="GO:0022857">
    <property type="term" value="F:transmembrane transporter activity"/>
    <property type="evidence" value="ECO:0007669"/>
    <property type="project" value="InterPro"/>
</dbReference>